<dbReference type="InterPro" id="IPR009045">
    <property type="entry name" value="Zn_M74/Hedgehog-like"/>
</dbReference>
<name>A0A645GMW6_9ZZZZ</name>
<sequence>MDVTKAYRAISELTPLAQQACNLFMERCKTAGLDIFITETYRSQKRQDYLYE</sequence>
<accession>A0A645GMW6</accession>
<gene>
    <name evidence="1" type="ORF">SDC9_175742</name>
</gene>
<proteinExistence type="predicted"/>
<dbReference type="EMBL" id="VSSQ01078537">
    <property type="protein sequence ID" value="MPN28301.1"/>
    <property type="molecule type" value="Genomic_DNA"/>
</dbReference>
<protein>
    <submittedName>
        <fullName evidence="1">Uncharacterized protein</fullName>
    </submittedName>
</protein>
<comment type="caution">
    <text evidence="1">The sequence shown here is derived from an EMBL/GenBank/DDBJ whole genome shotgun (WGS) entry which is preliminary data.</text>
</comment>
<dbReference type="SUPFAM" id="SSF55166">
    <property type="entry name" value="Hedgehog/DD-peptidase"/>
    <property type="match status" value="1"/>
</dbReference>
<dbReference type="AlphaFoldDB" id="A0A645GMW6"/>
<organism evidence="1">
    <name type="scientific">bioreactor metagenome</name>
    <dbReference type="NCBI Taxonomy" id="1076179"/>
    <lineage>
        <taxon>unclassified sequences</taxon>
        <taxon>metagenomes</taxon>
        <taxon>ecological metagenomes</taxon>
    </lineage>
</organism>
<reference evidence="1" key="1">
    <citation type="submission" date="2019-08" db="EMBL/GenBank/DDBJ databases">
        <authorList>
            <person name="Kucharzyk K."/>
            <person name="Murdoch R.W."/>
            <person name="Higgins S."/>
            <person name="Loffler F."/>
        </authorList>
    </citation>
    <scope>NUCLEOTIDE SEQUENCE</scope>
</reference>
<evidence type="ECO:0000313" key="1">
    <source>
        <dbReference type="EMBL" id="MPN28301.1"/>
    </source>
</evidence>
<dbReference type="Gene3D" id="3.30.1380.10">
    <property type="match status" value="1"/>
</dbReference>